<proteinExistence type="predicted"/>
<reference evidence="1 2" key="1">
    <citation type="submission" date="2021-03" db="EMBL/GenBank/DDBJ databases">
        <authorList>
            <person name="King G.J."/>
            <person name="Bancroft I."/>
            <person name="Baten A."/>
            <person name="Bloomfield J."/>
            <person name="Borpatragohain P."/>
            <person name="He Z."/>
            <person name="Irish N."/>
            <person name="Irwin J."/>
            <person name="Liu K."/>
            <person name="Mauleon R.P."/>
            <person name="Moore J."/>
            <person name="Morris R."/>
            <person name="Ostergaard L."/>
            <person name="Wang B."/>
            <person name="Wells R."/>
        </authorList>
    </citation>
    <scope>NUCLEOTIDE SEQUENCE [LARGE SCALE GENOMIC DNA]</scope>
    <source>
        <strain evidence="1">R-o-18</strain>
        <tissue evidence="1">Leaf</tissue>
    </source>
</reference>
<gene>
    <name evidence="1" type="primary">A08g503260.1_BraROA</name>
    <name evidence="1" type="ORF">IGI04_030053</name>
</gene>
<keyword evidence="2" id="KW-1185">Reference proteome</keyword>
<accession>A0ABQ7LQG7</accession>
<name>A0ABQ7LQG7_BRACM</name>
<sequence>MSALVTELIEDHDNGALVITASSVHQLEDKLVLYRVSIDNNKYFRVEGFRMETRCFTAYVELDMIDGELRAFGVVWLAGTLALSDYMMKIIVTVHAAIYHVLELMRLISTMWEAGFMAGIKTEGESNGDTINGWKRYKRYSMDTYIYDNDVRYMMSLELLMMQVFYSQVKGGEVVVTALRQTLHFTKERFHLPRAPEWYTKGPTWCSVTRFWFKITGCYCMFNLEDKVVVN</sequence>
<protein>
    <submittedName>
        <fullName evidence="1">Uncharacterized protein</fullName>
    </submittedName>
</protein>
<organism evidence="1 2">
    <name type="scientific">Brassica rapa subsp. trilocularis</name>
    <dbReference type="NCBI Taxonomy" id="1813537"/>
    <lineage>
        <taxon>Eukaryota</taxon>
        <taxon>Viridiplantae</taxon>
        <taxon>Streptophyta</taxon>
        <taxon>Embryophyta</taxon>
        <taxon>Tracheophyta</taxon>
        <taxon>Spermatophyta</taxon>
        <taxon>Magnoliopsida</taxon>
        <taxon>eudicotyledons</taxon>
        <taxon>Gunneridae</taxon>
        <taxon>Pentapetalae</taxon>
        <taxon>rosids</taxon>
        <taxon>malvids</taxon>
        <taxon>Brassicales</taxon>
        <taxon>Brassicaceae</taxon>
        <taxon>Brassiceae</taxon>
        <taxon>Brassica</taxon>
    </lineage>
</organism>
<comment type="caution">
    <text evidence="1">The sequence shown here is derived from an EMBL/GenBank/DDBJ whole genome shotgun (WGS) entry which is preliminary data.</text>
</comment>
<dbReference type="EMBL" id="JADBGQ010000007">
    <property type="protein sequence ID" value="KAG5388512.1"/>
    <property type="molecule type" value="Genomic_DNA"/>
</dbReference>
<dbReference type="Proteomes" id="UP000823674">
    <property type="component" value="Chromosome A08"/>
</dbReference>
<evidence type="ECO:0000313" key="1">
    <source>
        <dbReference type="EMBL" id="KAG5388512.1"/>
    </source>
</evidence>
<evidence type="ECO:0000313" key="2">
    <source>
        <dbReference type="Proteomes" id="UP000823674"/>
    </source>
</evidence>